<evidence type="ECO:0000313" key="4">
    <source>
        <dbReference type="Proteomes" id="UP000265663"/>
    </source>
</evidence>
<proteinExistence type="predicted"/>
<dbReference type="Proteomes" id="UP000265663">
    <property type="component" value="Unassembled WGS sequence"/>
</dbReference>
<evidence type="ECO:0000256" key="2">
    <source>
        <dbReference type="SAM" id="MobiDB-lite"/>
    </source>
</evidence>
<gene>
    <name evidence="3" type="ORF">GMOD_00007618</name>
</gene>
<organism evidence="3 4">
    <name type="scientific">Pyrenophora seminiperda CCB06</name>
    <dbReference type="NCBI Taxonomy" id="1302712"/>
    <lineage>
        <taxon>Eukaryota</taxon>
        <taxon>Fungi</taxon>
        <taxon>Dikarya</taxon>
        <taxon>Ascomycota</taxon>
        <taxon>Pezizomycotina</taxon>
        <taxon>Dothideomycetes</taxon>
        <taxon>Pleosporomycetidae</taxon>
        <taxon>Pleosporales</taxon>
        <taxon>Pleosporineae</taxon>
        <taxon>Pleosporaceae</taxon>
        <taxon>Pyrenophora</taxon>
    </lineage>
</organism>
<sequence length="202" mass="22971">MCYKLLQVYDCGHENTVSTTPCPHAIATGQQIPQVANAMTTELSRPSSVVSSMTPVAARRSDVQDLPSQRATDTHAHPEQLRVATPGTQEGHQNGAPVAFRFVAQGQEPLPSPPSHSYRSRWMHFYRDQHPNSKQEDDERLSGLLKHEIALAKIISSLERLEERLTRLQDSKNNESLRKSAMYLFLLWRTDARIWRWMKVKG</sequence>
<protein>
    <submittedName>
        <fullName evidence="3">Uncharacterized protein</fullName>
    </submittedName>
</protein>
<dbReference type="AlphaFoldDB" id="A0A3M7ME13"/>
<dbReference type="EMBL" id="KE747833">
    <property type="protein sequence ID" value="RMZ72609.1"/>
    <property type="molecule type" value="Genomic_DNA"/>
</dbReference>
<feature type="region of interest" description="Disordered" evidence="2">
    <location>
        <begin position="59"/>
        <end position="80"/>
    </location>
</feature>
<name>A0A3M7ME13_9PLEO</name>
<dbReference type="OrthoDB" id="3793161at2759"/>
<reference evidence="3 4" key="1">
    <citation type="journal article" date="2014" name="PLoS ONE">
        <title>De novo Genome Assembly of the Fungal Plant Pathogen Pyrenophora semeniperda.</title>
        <authorList>
            <person name="Soliai M.M."/>
            <person name="Meyer S.E."/>
            <person name="Udall J.A."/>
            <person name="Elzinga D.E."/>
            <person name="Hermansen R.A."/>
            <person name="Bodily P.M."/>
            <person name="Hart A.A."/>
            <person name="Coleman C.E."/>
        </authorList>
    </citation>
    <scope>NUCLEOTIDE SEQUENCE [LARGE SCALE GENOMIC DNA]</scope>
    <source>
        <strain evidence="3 4">CCB06</strain>
        <tissue evidence="3">Mycelium</tissue>
    </source>
</reference>
<accession>A0A3M7ME13</accession>
<keyword evidence="1" id="KW-0175">Coiled coil</keyword>
<evidence type="ECO:0000313" key="3">
    <source>
        <dbReference type="EMBL" id="RMZ72609.1"/>
    </source>
</evidence>
<keyword evidence="4" id="KW-1185">Reference proteome</keyword>
<feature type="coiled-coil region" evidence="1">
    <location>
        <begin position="144"/>
        <end position="178"/>
    </location>
</feature>
<evidence type="ECO:0000256" key="1">
    <source>
        <dbReference type="SAM" id="Coils"/>
    </source>
</evidence>